<evidence type="ECO:0000313" key="1">
    <source>
        <dbReference type="EMBL" id="CAJ2629330.1"/>
    </source>
</evidence>
<gene>
    <name evidence="1" type="ORF">MILVUS5_LOCUS1343</name>
</gene>
<name>A0ACB0IBJ6_TRIPR</name>
<proteinExistence type="predicted"/>
<reference evidence="1" key="1">
    <citation type="submission" date="2023-10" db="EMBL/GenBank/DDBJ databases">
        <authorList>
            <person name="Rodriguez Cubillos JULIANA M."/>
            <person name="De Vega J."/>
        </authorList>
    </citation>
    <scope>NUCLEOTIDE SEQUENCE</scope>
</reference>
<dbReference type="Proteomes" id="UP001177021">
    <property type="component" value="Unassembled WGS sequence"/>
</dbReference>
<organism evidence="1 2">
    <name type="scientific">Trifolium pratense</name>
    <name type="common">Red clover</name>
    <dbReference type="NCBI Taxonomy" id="57577"/>
    <lineage>
        <taxon>Eukaryota</taxon>
        <taxon>Viridiplantae</taxon>
        <taxon>Streptophyta</taxon>
        <taxon>Embryophyta</taxon>
        <taxon>Tracheophyta</taxon>
        <taxon>Spermatophyta</taxon>
        <taxon>Magnoliopsida</taxon>
        <taxon>eudicotyledons</taxon>
        <taxon>Gunneridae</taxon>
        <taxon>Pentapetalae</taxon>
        <taxon>rosids</taxon>
        <taxon>fabids</taxon>
        <taxon>Fabales</taxon>
        <taxon>Fabaceae</taxon>
        <taxon>Papilionoideae</taxon>
        <taxon>50 kb inversion clade</taxon>
        <taxon>NPAAA clade</taxon>
        <taxon>Hologalegina</taxon>
        <taxon>IRL clade</taxon>
        <taxon>Trifolieae</taxon>
        <taxon>Trifolium</taxon>
    </lineage>
</organism>
<sequence>MNNTSNSDNPLENLNILTYYYIGLSFALIFLMMIIALFSCYCNNRNRQNRLQFRGRNSNRPMVITETDNEVNMDVCEEEQDSILNSYPVLLYSQVKPHHKDDSTSLICSICLADYKDSELLRLLSDCGHFFHKECVATWFRLNMSCPMCRNSPLPTSIAQVTPLANQTTHD</sequence>
<comment type="caution">
    <text evidence="1">The sequence shown here is derived from an EMBL/GenBank/DDBJ whole genome shotgun (WGS) entry which is preliminary data.</text>
</comment>
<keyword evidence="2" id="KW-1185">Reference proteome</keyword>
<evidence type="ECO:0000313" key="2">
    <source>
        <dbReference type="Proteomes" id="UP001177021"/>
    </source>
</evidence>
<protein>
    <submittedName>
        <fullName evidence="1">Uncharacterized protein</fullName>
    </submittedName>
</protein>
<dbReference type="EMBL" id="CASHSV030000001">
    <property type="protein sequence ID" value="CAJ2629330.1"/>
    <property type="molecule type" value="Genomic_DNA"/>
</dbReference>
<accession>A0ACB0IBJ6</accession>